<evidence type="ECO:0000313" key="2">
    <source>
        <dbReference type="Proteomes" id="UP000183653"/>
    </source>
</evidence>
<accession>A0A1H2E114</accession>
<keyword evidence="1" id="KW-0808">Transferase</keyword>
<dbReference type="PANTHER" id="PTHR37807">
    <property type="entry name" value="OS07G0160300 PROTEIN"/>
    <property type="match status" value="1"/>
</dbReference>
<dbReference type="Gene3D" id="3.40.50.300">
    <property type="entry name" value="P-loop containing nucleotide triphosphate hydrolases"/>
    <property type="match status" value="1"/>
</dbReference>
<dbReference type="PANTHER" id="PTHR37807:SF3">
    <property type="entry name" value="OS07G0160300 PROTEIN"/>
    <property type="match status" value="1"/>
</dbReference>
<dbReference type="OrthoDB" id="3819922at2"/>
<reference evidence="1 2" key="1">
    <citation type="submission" date="2016-10" db="EMBL/GenBank/DDBJ databases">
        <authorList>
            <person name="Varghese N."/>
            <person name="Submissions S."/>
        </authorList>
    </citation>
    <scope>NUCLEOTIDE SEQUENCE [LARGE SCALE GENOMIC DNA]</scope>
    <source>
        <strain evidence="1 2">BS2775</strain>
    </source>
</reference>
<proteinExistence type="predicted"/>
<keyword evidence="1" id="KW-0418">Kinase</keyword>
<dbReference type="InterPro" id="IPR027417">
    <property type="entry name" value="P-loop_NTPase"/>
</dbReference>
<dbReference type="AlphaFoldDB" id="A0A1H2E114"/>
<dbReference type="GO" id="GO:0016301">
    <property type="term" value="F:kinase activity"/>
    <property type="evidence" value="ECO:0007669"/>
    <property type="project" value="UniProtKB-KW"/>
</dbReference>
<evidence type="ECO:0000313" key="1">
    <source>
        <dbReference type="EMBL" id="SDT88773.1"/>
    </source>
</evidence>
<name>A0A1H2E114_9PSED</name>
<organism evidence="1 2">
    <name type="scientific">Pseudomonas orientalis</name>
    <dbReference type="NCBI Taxonomy" id="76758"/>
    <lineage>
        <taxon>Bacteria</taxon>
        <taxon>Pseudomonadati</taxon>
        <taxon>Pseudomonadota</taxon>
        <taxon>Gammaproteobacteria</taxon>
        <taxon>Pseudomonadales</taxon>
        <taxon>Pseudomonadaceae</taxon>
        <taxon>Pseudomonas</taxon>
    </lineage>
</organism>
<dbReference type="Pfam" id="PF13671">
    <property type="entry name" value="AAA_33"/>
    <property type="match status" value="1"/>
</dbReference>
<gene>
    <name evidence="1" type="ORF">SAMN04490197_0439</name>
</gene>
<dbReference type="EMBL" id="LT629782">
    <property type="protein sequence ID" value="SDT88773.1"/>
    <property type="molecule type" value="Genomic_DNA"/>
</dbReference>
<keyword evidence="2" id="KW-1185">Reference proteome</keyword>
<dbReference type="RefSeq" id="WP_057722079.1">
    <property type="nucleotide sequence ID" value="NZ_JYLM01000002.1"/>
</dbReference>
<sequence>MLIVFSGLPGSGKTTIARELARRMGAVYLRIDVIEQALRGSGVLAGDVGASGYEVANALALSNLRVGQRVIADCVNPVRESREAWRAVALAAGVELIDIQVVCSDQQEHRRRVESREGDIPGLLPPTWPSVLAHEYEAWDTPPFTLDTAALTSEQASTAAHVYLSSMGAVER</sequence>
<protein>
    <submittedName>
        <fullName evidence="1">Predicted kinase</fullName>
    </submittedName>
</protein>
<dbReference type="Proteomes" id="UP000183653">
    <property type="component" value="Chromosome I"/>
</dbReference>
<dbReference type="SUPFAM" id="SSF52540">
    <property type="entry name" value="P-loop containing nucleoside triphosphate hydrolases"/>
    <property type="match status" value="1"/>
</dbReference>